<protein>
    <submittedName>
        <fullName evidence="1">Uncharacterized protein</fullName>
    </submittedName>
</protein>
<dbReference type="Gramene" id="RZC72578">
    <property type="protein sequence ID" value="RZC72578"/>
    <property type="gene ID" value="C5167_048059"/>
</dbReference>
<organism evidence="1 2">
    <name type="scientific">Papaver somniferum</name>
    <name type="common">Opium poppy</name>
    <dbReference type="NCBI Taxonomy" id="3469"/>
    <lineage>
        <taxon>Eukaryota</taxon>
        <taxon>Viridiplantae</taxon>
        <taxon>Streptophyta</taxon>
        <taxon>Embryophyta</taxon>
        <taxon>Tracheophyta</taxon>
        <taxon>Spermatophyta</taxon>
        <taxon>Magnoliopsida</taxon>
        <taxon>Ranunculales</taxon>
        <taxon>Papaveraceae</taxon>
        <taxon>Papaveroideae</taxon>
        <taxon>Papaver</taxon>
    </lineage>
</organism>
<sequence length="46" mass="5280">MEDVLNTNRSDSYRELLRSTMDVGKGSHGDSMELARFQVFKLRCVS</sequence>
<reference evidence="1 2" key="1">
    <citation type="journal article" date="2018" name="Science">
        <title>The opium poppy genome and morphinan production.</title>
        <authorList>
            <person name="Guo L."/>
            <person name="Winzer T."/>
            <person name="Yang X."/>
            <person name="Li Y."/>
            <person name="Ning Z."/>
            <person name="He Z."/>
            <person name="Teodor R."/>
            <person name="Lu Y."/>
            <person name="Bowser T.A."/>
            <person name="Graham I.A."/>
            <person name="Ye K."/>
        </authorList>
    </citation>
    <scope>NUCLEOTIDE SEQUENCE [LARGE SCALE GENOMIC DNA]</scope>
    <source>
        <strain evidence="2">cv. HN1</strain>
        <tissue evidence="1">Leaves</tissue>
    </source>
</reference>
<gene>
    <name evidence="1" type="ORF">C5167_048059</name>
</gene>
<dbReference type="Proteomes" id="UP000316621">
    <property type="component" value="Chromosome 8"/>
</dbReference>
<name>A0A4Y7KKG4_PAPSO</name>
<accession>A0A4Y7KKG4</accession>
<evidence type="ECO:0000313" key="1">
    <source>
        <dbReference type="EMBL" id="RZC72578.1"/>
    </source>
</evidence>
<proteinExistence type="predicted"/>
<evidence type="ECO:0000313" key="2">
    <source>
        <dbReference type="Proteomes" id="UP000316621"/>
    </source>
</evidence>
<dbReference type="EMBL" id="CM010722">
    <property type="protein sequence ID" value="RZC72578.1"/>
    <property type="molecule type" value="Genomic_DNA"/>
</dbReference>
<keyword evidence="2" id="KW-1185">Reference proteome</keyword>
<dbReference type="AlphaFoldDB" id="A0A4Y7KKG4"/>